<keyword evidence="2" id="KW-0489">Methyltransferase</keyword>
<evidence type="ECO:0000313" key="2">
    <source>
        <dbReference type="EMBL" id="OWV00886.1"/>
    </source>
</evidence>
<keyword evidence="2" id="KW-0808">Transferase</keyword>
<dbReference type="GO" id="GO:0008168">
    <property type="term" value="F:methyltransferase activity"/>
    <property type="evidence" value="ECO:0007669"/>
    <property type="project" value="UniProtKB-KW"/>
</dbReference>
<name>A0A246RF24_9ACTN</name>
<sequence>MPTGQPVRPRGRRRRPVAHGGGRVNAVALFDAVFDRAASGVPAAFTARHPSGGVLRFDPALWCRDSVAGDASLLARCTGPTLDVGCGPGRLTGALIDAGRPALGIDVSATAVRLARRRGAVALRRDVFGPVPGAGRWRHLLLADGNVGIGGDPCRLLRRCRRLLAADGRLHVEFAPPGTPAWSGTAVVRTPGGADGPLPWACVPLDGLSTLAGQTALRVRDTWTEAGRWFATLGPR</sequence>
<dbReference type="Pfam" id="PF13649">
    <property type="entry name" value="Methyltransf_25"/>
    <property type="match status" value="1"/>
</dbReference>
<dbReference type="InterPro" id="IPR041698">
    <property type="entry name" value="Methyltransf_25"/>
</dbReference>
<proteinExistence type="predicted"/>
<dbReference type="EMBL" id="MZMV01000066">
    <property type="protein sequence ID" value="OWV00886.1"/>
    <property type="molecule type" value="Genomic_DNA"/>
</dbReference>
<dbReference type="OrthoDB" id="4484556at2"/>
<dbReference type="Gene3D" id="3.40.50.150">
    <property type="entry name" value="Vaccinia Virus protein VP39"/>
    <property type="match status" value="1"/>
</dbReference>
<accession>A0A246RF24</accession>
<keyword evidence="3" id="KW-1185">Reference proteome</keyword>
<gene>
    <name evidence="2" type="ORF">B5D80_27370</name>
</gene>
<reference evidence="2 3" key="1">
    <citation type="submission" date="2017-03" db="EMBL/GenBank/DDBJ databases">
        <title>Whole genome sequence of Micromonospora wenchangensis, isolated from mangrove soil.</title>
        <authorList>
            <person name="Yang H."/>
        </authorList>
    </citation>
    <scope>NUCLEOTIDE SEQUENCE [LARGE SCALE GENOMIC DNA]</scope>
    <source>
        <strain evidence="2 3">CCTCC AA 2012002</strain>
    </source>
</reference>
<comment type="caution">
    <text evidence="2">The sequence shown here is derived from an EMBL/GenBank/DDBJ whole genome shotgun (WGS) entry which is preliminary data.</text>
</comment>
<dbReference type="InterPro" id="IPR029063">
    <property type="entry name" value="SAM-dependent_MTases_sf"/>
</dbReference>
<dbReference type="AlphaFoldDB" id="A0A246RF24"/>
<dbReference type="Proteomes" id="UP000197174">
    <property type="component" value="Unassembled WGS sequence"/>
</dbReference>
<organism evidence="2 3">
    <name type="scientific">Micromonospora wenchangensis</name>
    <dbReference type="NCBI Taxonomy" id="1185415"/>
    <lineage>
        <taxon>Bacteria</taxon>
        <taxon>Bacillati</taxon>
        <taxon>Actinomycetota</taxon>
        <taxon>Actinomycetes</taxon>
        <taxon>Micromonosporales</taxon>
        <taxon>Micromonosporaceae</taxon>
        <taxon>Micromonospora</taxon>
    </lineage>
</organism>
<evidence type="ECO:0000313" key="3">
    <source>
        <dbReference type="Proteomes" id="UP000197174"/>
    </source>
</evidence>
<feature type="domain" description="Methyltransferase" evidence="1">
    <location>
        <begin position="82"/>
        <end position="125"/>
    </location>
</feature>
<evidence type="ECO:0000259" key="1">
    <source>
        <dbReference type="Pfam" id="PF13649"/>
    </source>
</evidence>
<protein>
    <submittedName>
        <fullName evidence="2">SAM-dependent methyltransferase</fullName>
    </submittedName>
</protein>
<dbReference type="SUPFAM" id="SSF53335">
    <property type="entry name" value="S-adenosyl-L-methionine-dependent methyltransferases"/>
    <property type="match status" value="1"/>
</dbReference>
<dbReference type="GO" id="GO:0032259">
    <property type="term" value="P:methylation"/>
    <property type="evidence" value="ECO:0007669"/>
    <property type="project" value="UniProtKB-KW"/>
</dbReference>